<dbReference type="Gene3D" id="1.20.5.1150">
    <property type="entry name" value="Ribosomal protein S8"/>
    <property type="match status" value="1"/>
</dbReference>
<sequence length="67" mass="7857">MAFIKVKDGERIDSALRRFRKAVDKSGVMADLRKHEYYEKPSMKRKRKQAASCKRAARAARAERCER</sequence>
<dbReference type="PRINTS" id="PR00976">
    <property type="entry name" value="RIBOSOMALS21"/>
</dbReference>
<accession>A0A0F9QQX4</accession>
<dbReference type="InterPro" id="IPR001911">
    <property type="entry name" value="Ribosomal_bS21"/>
</dbReference>
<dbReference type="PANTHER" id="PTHR21109:SF0">
    <property type="entry name" value="SMALL RIBOSOMAL SUBUNIT PROTEIN BS21M"/>
    <property type="match status" value="1"/>
</dbReference>
<dbReference type="GO" id="GO:1990904">
    <property type="term" value="C:ribonucleoprotein complex"/>
    <property type="evidence" value="ECO:0007669"/>
    <property type="project" value="UniProtKB-KW"/>
</dbReference>
<proteinExistence type="inferred from homology"/>
<dbReference type="GO" id="GO:0005840">
    <property type="term" value="C:ribosome"/>
    <property type="evidence" value="ECO:0007669"/>
    <property type="project" value="UniProtKB-KW"/>
</dbReference>
<evidence type="ECO:0008006" key="5">
    <source>
        <dbReference type="Google" id="ProtNLM"/>
    </source>
</evidence>
<dbReference type="GO" id="GO:0006412">
    <property type="term" value="P:translation"/>
    <property type="evidence" value="ECO:0007669"/>
    <property type="project" value="InterPro"/>
</dbReference>
<evidence type="ECO:0000256" key="1">
    <source>
        <dbReference type="ARBA" id="ARBA00006640"/>
    </source>
</evidence>
<dbReference type="InterPro" id="IPR038380">
    <property type="entry name" value="Ribosomal_bS21_sf"/>
</dbReference>
<keyword evidence="2" id="KW-0689">Ribosomal protein</keyword>
<dbReference type="AlphaFoldDB" id="A0A0F9QQX4"/>
<evidence type="ECO:0000313" key="4">
    <source>
        <dbReference type="EMBL" id="KKN46625.1"/>
    </source>
</evidence>
<organism evidence="4">
    <name type="scientific">marine sediment metagenome</name>
    <dbReference type="NCBI Taxonomy" id="412755"/>
    <lineage>
        <taxon>unclassified sequences</taxon>
        <taxon>metagenomes</taxon>
        <taxon>ecological metagenomes</taxon>
    </lineage>
</organism>
<dbReference type="GO" id="GO:0003735">
    <property type="term" value="F:structural constituent of ribosome"/>
    <property type="evidence" value="ECO:0007669"/>
    <property type="project" value="InterPro"/>
</dbReference>
<dbReference type="EMBL" id="LAZR01001321">
    <property type="protein sequence ID" value="KKN46625.1"/>
    <property type="molecule type" value="Genomic_DNA"/>
</dbReference>
<protein>
    <recommendedName>
        <fullName evidence="5">30S ribosomal protein S21</fullName>
    </recommendedName>
</protein>
<comment type="caution">
    <text evidence="4">The sequence shown here is derived from an EMBL/GenBank/DDBJ whole genome shotgun (WGS) entry which is preliminary data.</text>
</comment>
<reference evidence="4" key="1">
    <citation type="journal article" date="2015" name="Nature">
        <title>Complex archaea that bridge the gap between prokaryotes and eukaryotes.</title>
        <authorList>
            <person name="Spang A."/>
            <person name="Saw J.H."/>
            <person name="Jorgensen S.L."/>
            <person name="Zaremba-Niedzwiedzka K."/>
            <person name="Martijn J."/>
            <person name="Lind A.E."/>
            <person name="van Eijk R."/>
            <person name="Schleper C."/>
            <person name="Guy L."/>
            <person name="Ettema T.J."/>
        </authorList>
    </citation>
    <scope>NUCLEOTIDE SEQUENCE</scope>
</reference>
<comment type="similarity">
    <text evidence="1">Belongs to the bacterial ribosomal protein bS21 family.</text>
</comment>
<gene>
    <name evidence="4" type="ORF">LCGC14_0671300</name>
</gene>
<keyword evidence="3" id="KW-0687">Ribonucleoprotein</keyword>
<dbReference type="NCBIfam" id="TIGR00030">
    <property type="entry name" value="S21p"/>
    <property type="match status" value="1"/>
</dbReference>
<evidence type="ECO:0000256" key="3">
    <source>
        <dbReference type="ARBA" id="ARBA00023274"/>
    </source>
</evidence>
<dbReference type="Pfam" id="PF01165">
    <property type="entry name" value="Ribosomal_S21"/>
    <property type="match status" value="1"/>
</dbReference>
<name>A0A0F9QQX4_9ZZZZ</name>
<evidence type="ECO:0000256" key="2">
    <source>
        <dbReference type="ARBA" id="ARBA00022980"/>
    </source>
</evidence>
<dbReference type="HAMAP" id="MF_00358">
    <property type="entry name" value="Ribosomal_bS21"/>
    <property type="match status" value="1"/>
</dbReference>
<dbReference type="PANTHER" id="PTHR21109">
    <property type="entry name" value="MITOCHONDRIAL 28S RIBOSOMAL PROTEIN S21"/>
    <property type="match status" value="1"/>
</dbReference>